<protein>
    <submittedName>
        <fullName evidence="3">Aste57867_14562 protein</fullName>
    </submittedName>
</protein>
<evidence type="ECO:0000313" key="2">
    <source>
        <dbReference type="EMBL" id="KAF0694574.1"/>
    </source>
</evidence>
<evidence type="ECO:0000313" key="4">
    <source>
        <dbReference type="Proteomes" id="UP000332933"/>
    </source>
</evidence>
<dbReference type="EMBL" id="VJMH01005556">
    <property type="protein sequence ID" value="KAF0694574.1"/>
    <property type="molecule type" value="Genomic_DNA"/>
</dbReference>
<reference evidence="3 4" key="1">
    <citation type="submission" date="2019-03" db="EMBL/GenBank/DDBJ databases">
        <authorList>
            <person name="Gaulin E."/>
            <person name="Dumas B."/>
        </authorList>
    </citation>
    <scope>NUCLEOTIDE SEQUENCE [LARGE SCALE GENOMIC DNA]</scope>
    <source>
        <strain evidence="3">CBS 568.67</strain>
    </source>
</reference>
<sequence length="240" mass="26020">MAFRVALLALASLLVVDAESLVHLPKNISDSLEFYRPQLPTLWANFVPASAGNCKEGSPPAKCYDMGKDLYRVDEKLYKARLRWISVLNKVKFDKVVMSYESDGTMNFDTKITFDNLPASLRVEVCVFGICSVASDGTSACCGPNKSITLVLSASCSETPPFVRNVVIKEAKVSPIVIEVAGIKKDFTEQVQTQLRAIVLGQGLDLANAQLQKLFGNSVVCKAPTDAPTDAPSDDTPLDV</sequence>
<organism evidence="3 4">
    <name type="scientific">Aphanomyces stellatus</name>
    <dbReference type="NCBI Taxonomy" id="120398"/>
    <lineage>
        <taxon>Eukaryota</taxon>
        <taxon>Sar</taxon>
        <taxon>Stramenopiles</taxon>
        <taxon>Oomycota</taxon>
        <taxon>Saprolegniomycetes</taxon>
        <taxon>Saprolegniales</taxon>
        <taxon>Verrucalvaceae</taxon>
        <taxon>Aphanomyces</taxon>
    </lineage>
</organism>
<dbReference type="AlphaFoldDB" id="A0A485L1S6"/>
<dbReference type="EMBL" id="CAADRA010005577">
    <property type="protein sequence ID" value="VFT91382.1"/>
    <property type="molecule type" value="Genomic_DNA"/>
</dbReference>
<evidence type="ECO:0000313" key="3">
    <source>
        <dbReference type="EMBL" id="VFT91382.1"/>
    </source>
</evidence>
<gene>
    <name evidence="3" type="primary">Aste57867_14562</name>
    <name evidence="2" type="ORF">As57867_014508</name>
    <name evidence="3" type="ORF">ASTE57867_14562</name>
</gene>
<reference evidence="2" key="2">
    <citation type="submission" date="2019-06" db="EMBL/GenBank/DDBJ databases">
        <title>Genomics analysis of Aphanomyces spp. identifies a new class of oomycete effector associated with host adaptation.</title>
        <authorList>
            <person name="Gaulin E."/>
        </authorList>
    </citation>
    <scope>NUCLEOTIDE SEQUENCE</scope>
    <source>
        <strain evidence="2">CBS 578.67</strain>
    </source>
</reference>
<feature type="chain" id="PRO_5036116288" evidence="1">
    <location>
        <begin position="19"/>
        <end position="240"/>
    </location>
</feature>
<keyword evidence="1" id="KW-0732">Signal</keyword>
<feature type="signal peptide" evidence="1">
    <location>
        <begin position="1"/>
        <end position="18"/>
    </location>
</feature>
<accession>A0A485L1S6</accession>
<proteinExistence type="predicted"/>
<keyword evidence="4" id="KW-1185">Reference proteome</keyword>
<dbReference type="OrthoDB" id="10336192at2759"/>
<name>A0A485L1S6_9STRA</name>
<evidence type="ECO:0000256" key="1">
    <source>
        <dbReference type="SAM" id="SignalP"/>
    </source>
</evidence>
<dbReference type="Proteomes" id="UP000332933">
    <property type="component" value="Unassembled WGS sequence"/>
</dbReference>